<keyword evidence="3 5" id="KW-0732">Signal</keyword>
<feature type="signal peptide" evidence="5">
    <location>
        <begin position="1"/>
        <end position="49"/>
    </location>
</feature>
<dbReference type="PANTHER" id="PTHR33420">
    <property type="entry name" value="FIMBRIAL SUBUNIT ELFA-RELATED"/>
    <property type="match status" value="1"/>
</dbReference>
<dbReference type="InterPro" id="IPR036937">
    <property type="entry name" value="Adhesion_dom_fimbrial_sf"/>
</dbReference>
<organism evidence="6 7">
    <name type="scientific">Bordetella hinzii OH87 BAL007II</name>
    <dbReference type="NCBI Taxonomy" id="1331262"/>
    <lineage>
        <taxon>Bacteria</taxon>
        <taxon>Pseudomonadati</taxon>
        <taxon>Pseudomonadota</taxon>
        <taxon>Betaproteobacteria</taxon>
        <taxon>Burkholderiales</taxon>
        <taxon>Alcaligenaceae</taxon>
        <taxon>Bordetella</taxon>
    </lineage>
</organism>
<evidence type="ECO:0000256" key="3">
    <source>
        <dbReference type="ARBA" id="ARBA00022729"/>
    </source>
</evidence>
<evidence type="ECO:0000256" key="1">
    <source>
        <dbReference type="ARBA" id="ARBA00004561"/>
    </source>
</evidence>
<proteinExistence type="inferred from homology"/>
<dbReference type="RefSeq" id="WP_142178043.1">
    <property type="nucleotide sequence ID" value="NZ_JHEM01000029.1"/>
</dbReference>
<dbReference type="InterPro" id="IPR039458">
    <property type="entry name" value="FimA-like"/>
</dbReference>
<dbReference type="InterPro" id="IPR008966">
    <property type="entry name" value="Adhesion_dom_sf"/>
</dbReference>
<sequence>MQSAIRNPQSAIRNPQSAIRNPQSATECVRLATATLALAAGMMAAPAHAADGVITITGEITDQTCKINGKDSPADIIVALPKISNAALKNKGDTAGATLFTISLTDCPASLSGKVNAHFEPGATLDHDSGNLYAYTTAEAVTMAASAIPANQSSASKADNVQIQLANTDGSAIKIGDGTTTHGVDFSGSDKKTATLRYLARYVKSGDAAIAAGKLVTYVQYSIAYP</sequence>
<comment type="similarity">
    <text evidence="2">Belongs to the fimbrial protein family.</text>
</comment>
<comment type="caution">
    <text evidence="6">The sequence shown here is derived from an EMBL/GenBank/DDBJ whole genome shotgun (WGS) entry which is preliminary data.</text>
</comment>
<evidence type="ECO:0000256" key="4">
    <source>
        <dbReference type="ARBA" id="ARBA00023263"/>
    </source>
</evidence>
<keyword evidence="7" id="KW-1185">Reference proteome</keyword>
<name>A0ABR4QWV3_9BORD</name>
<evidence type="ECO:0000256" key="5">
    <source>
        <dbReference type="SAM" id="SignalP"/>
    </source>
</evidence>
<dbReference type="Pfam" id="PF16970">
    <property type="entry name" value="FimA"/>
    <property type="match status" value="1"/>
</dbReference>
<comment type="subcellular location">
    <subcellularLocation>
        <location evidence="1">Fimbrium</location>
    </subcellularLocation>
</comment>
<dbReference type="SUPFAM" id="SSF49401">
    <property type="entry name" value="Bacterial adhesins"/>
    <property type="match status" value="1"/>
</dbReference>
<accession>A0ABR4QWV3</accession>
<dbReference type="Proteomes" id="UP000025748">
    <property type="component" value="Unassembled WGS sequence"/>
</dbReference>
<dbReference type="EMBL" id="JHEM01000029">
    <property type="protein sequence ID" value="KCB21872.1"/>
    <property type="molecule type" value="Genomic_DNA"/>
</dbReference>
<reference evidence="6 7" key="1">
    <citation type="submission" date="2014-03" db="EMBL/GenBank/DDBJ databases">
        <title>Genome sequence of Bordetella hinzii.</title>
        <authorList>
            <person name="Register K."/>
            <person name="Harvill E."/>
            <person name="Goodfield L.L."/>
            <person name="Ivanov Y.V."/>
            <person name="Meyer J.A."/>
            <person name="Muse S.J."/>
            <person name="Jacobs N."/>
            <person name="Bendor L."/>
            <person name="Smallridge W.E."/>
            <person name="Brinkac L.M."/>
            <person name="Sanka R."/>
            <person name="Kim M."/>
            <person name="Losada L."/>
        </authorList>
    </citation>
    <scope>NUCLEOTIDE SEQUENCE [LARGE SCALE GENOMIC DNA]</scope>
    <source>
        <strain evidence="6 7">OH87 BAL007II</strain>
    </source>
</reference>
<feature type="chain" id="PRO_5046461401" evidence="5">
    <location>
        <begin position="50"/>
        <end position="226"/>
    </location>
</feature>
<evidence type="ECO:0000313" key="7">
    <source>
        <dbReference type="Proteomes" id="UP000025748"/>
    </source>
</evidence>
<dbReference type="Gene3D" id="2.60.40.1090">
    <property type="entry name" value="Fimbrial-type adhesion domain"/>
    <property type="match status" value="1"/>
</dbReference>
<protein>
    <submittedName>
        <fullName evidence="6">Fimbrial protein</fullName>
    </submittedName>
</protein>
<dbReference type="PANTHER" id="PTHR33420:SF3">
    <property type="entry name" value="FIMBRIAL SUBUNIT ELFA"/>
    <property type="match status" value="1"/>
</dbReference>
<evidence type="ECO:0000256" key="2">
    <source>
        <dbReference type="ARBA" id="ARBA00006671"/>
    </source>
</evidence>
<keyword evidence="4" id="KW-0281">Fimbrium</keyword>
<gene>
    <name evidence="6" type="ORF">L544_0384</name>
</gene>
<evidence type="ECO:0000313" key="6">
    <source>
        <dbReference type="EMBL" id="KCB21872.1"/>
    </source>
</evidence>
<dbReference type="InterPro" id="IPR050263">
    <property type="entry name" value="Bact_Fimbrial_Adh_Pro"/>
</dbReference>